<evidence type="ECO:0000256" key="1">
    <source>
        <dbReference type="ARBA" id="ARBA00004141"/>
    </source>
</evidence>
<comment type="subcellular location">
    <subcellularLocation>
        <location evidence="1">Membrane</location>
        <topology evidence="1">Multi-pass membrane protein</topology>
    </subcellularLocation>
</comment>
<keyword evidence="5" id="KW-0631">Potassium channel</keyword>
<feature type="signal peptide" evidence="12">
    <location>
        <begin position="1"/>
        <end position="23"/>
    </location>
</feature>
<dbReference type="EMBL" id="JAHGAV010000018">
    <property type="protein sequence ID" value="KAG6938257.1"/>
    <property type="molecule type" value="Genomic_DNA"/>
</dbReference>
<accession>A0A8T1TBB3</accession>
<evidence type="ECO:0000256" key="5">
    <source>
        <dbReference type="ARBA" id="ARBA00022826"/>
    </source>
</evidence>
<evidence type="ECO:0000313" key="13">
    <source>
        <dbReference type="EMBL" id="KAG6938257.1"/>
    </source>
</evidence>
<dbReference type="GO" id="GO:0005228">
    <property type="term" value="F:intracellular sodium-activated potassium channel activity"/>
    <property type="evidence" value="ECO:0007669"/>
    <property type="project" value="TreeGrafter"/>
</dbReference>
<keyword evidence="8" id="KW-0406">Ion transport</keyword>
<feature type="chain" id="PRO_5035768997" evidence="12">
    <location>
        <begin position="24"/>
        <end position="172"/>
    </location>
</feature>
<feature type="transmembrane region" description="Helical" evidence="11">
    <location>
        <begin position="65"/>
        <end position="86"/>
    </location>
</feature>
<comment type="caution">
    <text evidence="13">The sequence shown here is derived from an EMBL/GenBank/DDBJ whole genome shotgun (WGS) entry which is preliminary data.</text>
</comment>
<dbReference type="AlphaFoldDB" id="A0A8T1TBB3"/>
<keyword evidence="4 11" id="KW-0812">Transmembrane</keyword>
<dbReference type="OrthoDB" id="257992at2759"/>
<feature type="non-terminal residue" evidence="13">
    <location>
        <position position="1"/>
    </location>
</feature>
<evidence type="ECO:0000256" key="6">
    <source>
        <dbReference type="ARBA" id="ARBA00022958"/>
    </source>
</evidence>
<sequence length="172" mass="20277">RIRLFNFSLKLLTCLLYIVRVLLDNPAEGIGCWECEKQNYSTFNQSSTEINWAPILWVDRKMPLWAIQVSVALISFLETMLLIYLSYKGNIWEQIFRISFILEMINTVPFIITIFWSPLRNLFIPVFLNCWLAKYALENMINDLHRAIQRTQSAMFNQVLILICTLLCLVFT</sequence>
<evidence type="ECO:0000256" key="8">
    <source>
        <dbReference type="ARBA" id="ARBA00023065"/>
    </source>
</evidence>
<evidence type="ECO:0000256" key="4">
    <source>
        <dbReference type="ARBA" id="ARBA00022692"/>
    </source>
</evidence>
<evidence type="ECO:0000256" key="3">
    <source>
        <dbReference type="ARBA" id="ARBA00022538"/>
    </source>
</evidence>
<keyword evidence="2" id="KW-0813">Transport</keyword>
<keyword evidence="10" id="KW-0407">Ion channel</keyword>
<keyword evidence="6" id="KW-0630">Potassium</keyword>
<feature type="non-terminal residue" evidence="13">
    <location>
        <position position="172"/>
    </location>
</feature>
<dbReference type="GO" id="GO:0005886">
    <property type="term" value="C:plasma membrane"/>
    <property type="evidence" value="ECO:0007669"/>
    <property type="project" value="TreeGrafter"/>
</dbReference>
<keyword evidence="7 11" id="KW-1133">Transmembrane helix</keyword>
<evidence type="ECO:0000313" key="14">
    <source>
        <dbReference type="Proteomes" id="UP000765507"/>
    </source>
</evidence>
<evidence type="ECO:0000256" key="7">
    <source>
        <dbReference type="ARBA" id="ARBA00022989"/>
    </source>
</evidence>
<reference evidence="13 14" key="1">
    <citation type="journal article" date="2020" name="G3 (Bethesda)">
        <title>Draft Genome of the Common Snapping Turtle, Chelydra serpentina, a Model for Phenotypic Plasticity in Reptiles.</title>
        <authorList>
            <person name="Das D."/>
            <person name="Singh S.K."/>
            <person name="Bierstedt J."/>
            <person name="Erickson A."/>
            <person name="Galli G.L.J."/>
            <person name="Crossley D.A. 2nd"/>
            <person name="Rhen T."/>
        </authorList>
    </citation>
    <scope>NUCLEOTIDE SEQUENCE [LARGE SCALE GENOMIC DNA]</scope>
    <source>
        <strain evidence="13">KW</strain>
    </source>
</reference>
<evidence type="ECO:0000256" key="11">
    <source>
        <dbReference type="SAM" id="Phobius"/>
    </source>
</evidence>
<name>A0A8T1TBB3_CHESE</name>
<dbReference type="Proteomes" id="UP000765507">
    <property type="component" value="Unassembled WGS sequence"/>
</dbReference>
<keyword evidence="12" id="KW-0732">Signal</keyword>
<dbReference type="InterPro" id="IPR047871">
    <property type="entry name" value="K_chnl_Slo-like"/>
</dbReference>
<evidence type="ECO:0000256" key="10">
    <source>
        <dbReference type="ARBA" id="ARBA00023303"/>
    </source>
</evidence>
<evidence type="ECO:0000256" key="9">
    <source>
        <dbReference type="ARBA" id="ARBA00023136"/>
    </source>
</evidence>
<dbReference type="GO" id="GO:0015271">
    <property type="term" value="F:outward rectifier potassium channel activity"/>
    <property type="evidence" value="ECO:0007669"/>
    <property type="project" value="TreeGrafter"/>
</dbReference>
<feature type="transmembrane region" description="Helical" evidence="11">
    <location>
        <begin position="153"/>
        <end position="171"/>
    </location>
</feature>
<dbReference type="SUPFAM" id="SSF81324">
    <property type="entry name" value="Voltage-gated potassium channels"/>
    <property type="match status" value="1"/>
</dbReference>
<proteinExistence type="predicted"/>
<keyword evidence="14" id="KW-1185">Reference proteome</keyword>
<gene>
    <name evidence="13" type="ORF">G0U57_006338</name>
</gene>
<feature type="transmembrane region" description="Helical" evidence="11">
    <location>
        <begin position="98"/>
        <end position="116"/>
    </location>
</feature>
<protein>
    <submittedName>
        <fullName evidence="13">Potassium sodium-activated channel subfamily T member 1</fullName>
    </submittedName>
</protein>
<organism evidence="13 14">
    <name type="scientific">Chelydra serpentina</name>
    <name type="common">Snapping turtle</name>
    <name type="synonym">Testudo serpentina</name>
    <dbReference type="NCBI Taxonomy" id="8475"/>
    <lineage>
        <taxon>Eukaryota</taxon>
        <taxon>Metazoa</taxon>
        <taxon>Chordata</taxon>
        <taxon>Craniata</taxon>
        <taxon>Vertebrata</taxon>
        <taxon>Euteleostomi</taxon>
        <taxon>Archelosauria</taxon>
        <taxon>Testudinata</taxon>
        <taxon>Testudines</taxon>
        <taxon>Cryptodira</taxon>
        <taxon>Durocryptodira</taxon>
        <taxon>Americhelydia</taxon>
        <taxon>Chelydroidea</taxon>
        <taxon>Chelydridae</taxon>
        <taxon>Chelydra</taxon>
    </lineage>
</organism>
<evidence type="ECO:0000256" key="12">
    <source>
        <dbReference type="SAM" id="SignalP"/>
    </source>
</evidence>
<evidence type="ECO:0000256" key="2">
    <source>
        <dbReference type="ARBA" id="ARBA00022448"/>
    </source>
</evidence>
<keyword evidence="9 11" id="KW-0472">Membrane</keyword>
<dbReference type="PANTHER" id="PTHR10027:SF14">
    <property type="entry name" value="POTASSIUM CHANNEL SUBFAMILY T MEMBER 1"/>
    <property type="match status" value="1"/>
</dbReference>
<dbReference type="PANTHER" id="PTHR10027">
    <property type="entry name" value="CALCIUM-ACTIVATED POTASSIUM CHANNEL ALPHA CHAIN"/>
    <property type="match status" value="1"/>
</dbReference>
<keyword evidence="3" id="KW-0633">Potassium transport</keyword>